<dbReference type="InterPro" id="IPR038521">
    <property type="entry name" value="ThiC/Bza_core_dom"/>
</dbReference>
<gene>
    <name evidence="9" type="ORF">DR116_0031445</name>
</gene>
<dbReference type="GO" id="GO:0009228">
    <property type="term" value="P:thiamine biosynthetic process"/>
    <property type="evidence" value="ECO:0007669"/>
    <property type="project" value="InterPro"/>
</dbReference>
<name>A0A9X8ITI4_BACCE</name>
<sequence length="172" mass="19333">HIHETREWIIRNSPVPIGTVPIYQALEKVNGVAEDLTWELFRDTLIEQAEQGVDYFTIHAGVLLRYVPLTAKRVTGIVSRGGSIMAKWGLANHKENFLYTHFDEICEIMKAYDVSFSLGDGLRPGSIADANDEAQFGELETLGELTKIAWKHDVQCMIEGPGHVPMQLIKEN</sequence>
<keyword evidence="3" id="KW-0949">S-adenosyl-L-methionine</keyword>
<dbReference type="PANTHER" id="PTHR30557">
    <property type="entry name" value="THIAMINE BIOSYNTHESIS PROTEIN THIC"/>
    <property type="match status" value="1"/>
</dbReference>
<keyword evidence="6" id="KW-0408">Iron</keyword>
<comment type="cofactor">
    <cofactor evidence="1">
        <name>[4Fe-4S] cluster</name>
        <dbReference type="ChEBI" id="CHEBI:49883"/>
    </cofactor>
</comment>
<dbReference type="GO" id="GO:0046872">
    <property type="term" value="F:metal ion binding"/>
    <property type="evidence" value="ECO:0007669"/>
    <property type="project" value="UniProtKB-KW"/>
</dbReference>
<keyword evidence="8" id="KW-0456">Lyase</keyword>
<organism evidence="9 10">
    <name type="scientific">Bacillus cereus</name>
    <dbReference type="NCBI Taxonomy" id="1396"/>
    <lineage>
        <taxon>Bacteria</taxon>
        <taxon>Bacillati</taxon>
        <taxon>Bacillota</taxon>
        <taxon>Bacilli</taxon>
        <taxon>Bacillales</taxon>
        <taxon>Bacillaceae</taxon>
        <taxon>Bacillus</taxon>
        <taxon>Bacillus cereus group</taxon>
    </lineage>
</organism>
<evidence type="ECO:0000313" key="10">
    <source>
        <dbReference type="Proteomes" id="UP000253597"/>
    </source>
</evidence>
<feature type="non-terminal residue" evidence="9">
    <location>
        <position position="1"/>
    </location>
</feature>
<feature type="non-terminal residue" evidence="9">
    <location>
        <position position="172"/>
    </location>
</feature>
<dbReference type="AlphaFoldDB" id="A0A9X8ITI4"/>
<evidence type="ECO:0000256" key="5">
    <source>
        <dbReference type="ARBA" id="ARBA00022833"/>
    </source>
</evidence>
<evidence type="ECO:0000256" key="4">
    <source>
        <dbReference type="ARBA" id="ARBA00022723"/>
    </source>
</evidence>
<evidence type="ECO:0000256" key="2">
    <source>
        <dbReference type="ARBA" id="ARBA00022485"/>
    </source>
</evidence>
<dbReference type="GO" id="GO:0005829">
    <property type="term" value="C:cytosol"/>
    <property type="evidence" value="ECO:0007669"/>
    <property type="project" value="TreeGrafter"/>
</dbReference>
<keyword evidence="5" id="KW-0862">Zinc</keyword>
<keyword evidence="7" id="KW-0411">Iron-sulfur</keyword>
<keyword evidence="2" id="KW-0004">4Fe-4S</keyword>
<dbReference type="InterPro" id="IPR002817">
    <property type="entry name" value="ThiC/BzaA/B"/>
</dbReference>
<comment type="caution">
    <text evidence="9">The sequence shown here is derived from an EMBL/GenBank/DDBJ whole genome shotgun (WGS) entry which is preliminary data.</text>
</comment>
<evidence type="ECO:0000256" key="6">
    <source>
        <dbReference type="ARBA" id="ARBA00023004"/>
    </source>
</evidence>
<evidence type="ECO:0000256" key="1">
    <source>
        <dbReference type="ARBA" id="ARBA00001966"/>
    </source>
</evidence>
<accession>A0A9X8ITI4</accession>
<keyword evidence="4" id="KW-0479">Metal-binding</keyword>
<protein>
    <submittedName>
        <fullName evidence="9">Phosphomethylpyrimidine synthase ThiC</fullName>
    </submittedName>
</protein>
<dbReference type="EMBL" id="QNGD03000078">
    <property type="protein sequence ID" value="RWQ68999.1"/>
    <property type="molecule type" value="Genomic_DNA"/>
</dbReference>
<evidence type="ECO:0000256" key="3">
    <source>
        <dbReference type="ARBA" id="ARBA00022691"/>
    </source>
</evidence>
<dbReference type="PANTHER" id="PTHR30557:SF1">
    <property type="entry name" value="PHOSPHOMETHYLPYRIMIDINE SYNTHASE, CHLOROPLASTIC"/>
    <property type="match status" value="1"/>
</dbReference>
<dbReference type="Proteomes" id="UP000253597">
    <property type="component" value="Unassembled WGS sequence"/>
</dbReference>
<dbReference type="GO" id="GO:0016829">
    <property type="term" value="F:lyase activity"/>
    <property type="evidence" value="ECO:0007669"/>
    <property type="project" value="UniProtKB-KW"/>
</dbReference>
<proteinExistence type="predicted"/>
<evidence type="ECO:0000313" key="9">
    <source>
        <dbReference type="EMBL" id="RWQ68999.1"/>
    </source>
</evidence>
<dbReference type="GO" id="GO:0051539">
    <property type="term" value="F:4 iron, 4 sulfur cluster binding"/>
    <property type="evidence" value="ECO:0007669"/>
    <property type="project" value="UniProtKB-KW"/>
</dbReference>
<evidence type="ECO:0000256" key="7">
    <source>
        <dbReference type="ARBA" id="ARBA00023014"/>
    </source>
</evidence>
<evidence type="ECO:0000256" key="8">
    <source>
        <dbReference type="ARBA" id="ARBA00023239"/>
    </source>
</evidence>
<reference evidence="9 10" key="1">
    <citation type="submission" date="2019-01" db="EMBL/GenBank/DDBJ databases">
        <title>Draft genome sequence of heavy metal resistant Bacillus cereus NWUAB01.</title>
        <authorList>
            <person name="Babalola O."/>
            <person name="Aremu B.R."/>
            <person name="Ayangbenro A.S."/>
        </authorList>
    </citation>
    <scope>NUCLEOTIDE SEQUENCE [LARGE SCALE GENOMIC DNA]</scope>
    <source>
        <strain evidence="9 10">NWUAB01</strain>
    </source>
</reference>
<dbReference type="Pfam" id="PF01964">
    <property type="entry name" value="ThiC_Rad_SAM"/>
    <property type="match status" value="1"/>
</dbReference>
<dbReference type="Gene3D" id="3.20.20.540">
    <property type="entry name" value="Radical SAM ThiC family, central domain"/>
    <property type="match status" value="1"/>
</dbReference>